<dbReference type="OrthoDB" id="1489153at2"/>
<dbReference type="Proteomes" id="UP000245449">
    <property type="component" value="Unassembled WGS sequence"/>
</dbReference>
<dbReference type="Pfam" id="PF19408">
    <property type="entry name" value="PKD_6"/>
    <property type="match status" value="1"/>
</dbReference>
<organism evidence="6 7">
    <name type="scientific">Flavobacterium psychrotolerans</name>
    <dbReference type="NCBI Taxonomy" id="2169410"/>
    <lineage>
        <taxon>Bacteria</taxon>
        <taxon>Pseudomonadati</taxon>
        <taxon>Bacteroidota</taxon>
        <taxon>Flavobacteriia</taxon>
        <taxon>Flavobacteriales</taxon>
        <taxon>Flavobacteriaceae</taxon>
        <taxon>Flavobacterium</taxon>
    </lineage>
</organism>
<dbReference type="SUPFAM" id="SSF50985">
    <property type="entry name" value="RCC1/BLIP-II"/>
    <property type="match status" value="1"/>
</dbReference>
<proteinExistence type="predicted"/>
<accession>A0A2U1JGF3</accession>
<gene>
    <name evidence="6" type="ORF">DB895_12095</name>
</gene>
<evidence type="ECO:0000313" key="7">
    <source>
        <dbReference type="Proteomes" id="UP000245449"/>
    </source>
</evidence>
<dbReference type="PRINTS" id="PR00633">
    <property type="entry name" value="RCCNDNSATION"/>
</dbReference>
<sequence>MKKLIFLLFVMAHAATYSQTTVLLKDIDPGMGNGSPSGLTNVNGVLFFVVYQSTGGSSIDMTLWKSNGTVSGTVAVKTISSSTGQGAGDFTNVNGILYFSFAEALWKSDGTAIGTTIVKSSPVIFNLENLNGILVFDCQDPATGIELWKTDGTVAGTSLIKDIYPSNQITPVPPSVSTNINGTLFFAVDDGINGKSLWKSDGFTAGTVLVKNVSPMEYNLGKIFLEVNGTIYFTATESVNGLELWKTNGTTAGTTLVKNITAGASDSQLADFTSYNNRLYFTFVNSSNNKEFWKSDGTATGTQLVKQIPNSTPEMNIYDNPAMIAVNGTLFFYTQNNVSLLYELWKSDGTTLGTNFVSSFAYPIRDLQNFNNVLTFTSSELWKSDGTAAGTVQISNIHPGQNAFATDSTPVNTNLFFSATNWFYGMELWIYGSACAPEQPGEITGNTTVNQGATETYTVALVPGATSYTWTLPGDWSGNSTTNSITVVVGNEGGGSISVSTANDCGVGGYSWISVSVGAPLQTQTTKRIIGAAAHGLFICGTGSVMAWGQNVYGQLGNGTNGAATDSTIPVSVNTIDGVTAVYGGWGWNTALKNDGSLWSWGSNYSGTLGNGTNTDTNSPQIIIPSGVIAGAASPSASSSLALKNDGTVWAWGTNTNGQLGNGTSVSTNTPGQVNTLTGITAIAVGGEHCFAIKNNGTVWGWGDNLFGQLGKGDNIYTLTPLQINSLTNVTAIALSSDSSIVLKSDGTVWSFGSNYNGELGNGNFTSSNIPIQITSLSGITSISAGNNFFLALKGNGTVWSWGRNNSGQLGIGSKINSNIPVQVSSLTNIVQISGGGEYSLALKDDDTVWSWGSNGAGQLGNGNYSQRTTPGLVNGLCFGLGINENEIANTISIYPNPSNDFIVIENKNDELNSAYVILNSIGQRLLSGKLIGETTKVYLNSLSSGIYFIKIGETGNQSFKLIKN</sequence>
<feature type="domain" description="Secretion system C-terminal sorting" evidence="3">
    <location>
        <begin position="894"/>
        <end position="959"/>
    </location>
</feature>
<dbReference type="InterPro" id="IPR000408">
    <property type="entry name" value="Reg_chr_condens"/>
</dbReference>
<evidence type="ECO:0000313" key="6">
    <source>
        <dbReference type="EMBL" id="PWA04230.1"/>
    </source>
</evidence>
<keyword evidence="2" id="KW-0677">Repeat</keyword>
<dbReference type="Pfam" id="PF00415">
    <property type="entry name" value="RCC1"/>
    <property type="match status" value="2"/>
</dbReference>
<dbReference type="PROSITE" id="PS50012">
    <property type="entry name" value="RCC1_3"/>
    <property type="match status" value="6"/>
</dbReference>
<dbReference type="AlphaFoldDB" id="A0A2U1JGF3"/>
<keyword evidence="1" id="KW-0732">Signal</keyword>
<evidence type="ECO:0000259" key="4">
    <source>
        <dbReference type="Pfam" id="PF19408"/>
    </source>
</evidence>
<feature type="domain" description="RCC1-like" evidence="5">
    <location>
        <begin position="636"/>
        <end position="875"/>
    </location>
</feature>
<reference evidence="6 7" key="1">
    <citation type="submission" date="2018-04" db="EMBL/GenBank/DDBJ databases">
        <title>Flavobacterium sp. nov., isolated from glacier ice.</title>
        <authorList>
            <person name="Liu Q."/>
            <person name="Xin Y.-H."/>
        </authorList>
    </citation>
    <scope>NUCLEOTIDE SEQUENCE [LARGE SCALE GENOMIC DNA]</scope>
    <source>
        <strain evidence="6 7">RB1R5</strain>
    </source>
</reference>
<dbReference type="InterPro" id="IPR058923">
    <property type="entry name" value="RCC1-like_dom"/>
</dbReference>
<dbReference type="NCBIfam" id="TIGR04183">
    <property type="entry name" value="Por_Secre_tail"/>
    <property type="match status" value="1"/>
</dbReference>
<keyword evidence="7" id="KW-1185">Reference proteome</keyword>
<name>A0A2U1JGF3_9FLAO</name>
<dbReference type="Pfam" id="PF25390">
    <property type="entry name" value="WD40_RLD"/>
    <property type="match status" value="1"/>
</dbReference>
<dbReference type="RefSeq" id="WP_116725627.1">
    <property type="nucleotide sequence ID" value="NZ_QCZI01000017.1"/>
</dbReference>
<dbReference type="PANTHER" id="PTHR22870">
    <property type="entry name" value="REGULATOR OF CHROMOSOME CONDENSATION"/>
    <property type="match status" value="1"/>
</dbReference>
<feature type="domain" description="PKD-like" evidence="4">
    <location>
        <begin position="437"/>
        <end position="512"/>
    </location>
</feature>
<evidence type="ECO:0000259" key="3">
    <source>
        <dbReference type="Pfam" id="PF18962"/>
    </source>
</evidence>
<comment type="caution">
    <text evidence="6">The sequence shown here is derived from an EMBL/GenBank/DDBJ whole genome shotgun (WGS) entry which is preliminary data.</text>
</comment>
<evidence type="ECO:0000259" key="5">
    <source>
        <dbReference type="Pfam" id="PF25390"/>
    </source>
</evidence>
<evidence type="ECO:0000256" key="2">
    <source>
        <dbReference type="ARBA" id="ARBA00022737"/>
    </source>
</evidence>
<evidence type="ECO:0000256" key="1">
    <source>
        <dbReference type="ARBA" id="ARBA00022729"/>
    </source>
</evidence>
<dbReference type="InterPro" id="IPR009091">
    <property type="entry name" value="RCC1/BLIP-II"/>
</dbReference>
<dbReference type="InterPro" id="IPR026444">
    <property type="entry name" value="Secre_tail"/>
</dbReference>
<dbReference type="Gene3D" id="2.130.10.30">
    <property type="entry name" value="Regulator of chromosome condensation 1/beta-lactamase-inhibitor protein II"/>
    <property type="match status" value="2"/>
</dbReference>
<dbReference type="EMBL" id="QCZI01000017">
    <property type="protein sequence ID" value="PWA04230.1"/>
    <property type="molecule type" value="Genomic_DNA"/>
</dbReference>
<dbReference type="InterPro" id="IPR051210">
    <property type="entry name" value="Ub_ligase/GEF_domain"/>
</dbReference>
<dbReference type="PANTHER" id="PTHR22870:SF408">
    <property type="entry name" value="OS09G0560450 PROTEIN"/>
    <property type="match status" value="1"/>
</dbReference>
<protein>
    <submittedName>
        <fullName evidence="6">Uncharacterized protein</fullName>
    </submittedName>
</protein>
<dbReference type="Pfam" id="PF18962">
    <property type="entry name" value="Por_Secre_tail"/>
    <property type="match status" value="1"/>
</dbReference>
<dbReference type="InterPro" id="IPR045829">
    <property type="entry name" value="PKD_6"/>
</dbReference>